<reference evidence="1" key="1">
    <citation type="journal article" date="2014" name="Front. Microbiol.">
        <title>High frequency of phylogenetically diverse reductive dehalogenase-homologous genes in deep subseafloor sedimentary metagenomes.</title>
        <authorList>
            <person name="Kawai M."/>
            <person name="Futagami T."/>
            <person name="Toyoda A."/>
            <person name="Takaki Y."/>
            <person name="Nishi S."/>
            <person name="Hori S."/>
            <person name="Arai W."/>
            <person name="Tsubouchi T."/>
            <person name="Morono Y."/>
            <person name="Uchiyama I."/>
            <person name="Ito T."/>
            <person name="Fujiyama A."/>
            <person name="Inagaki F."/>
            <person name="Takami H."/>
        </authorList>
    </citation>
    <scope>NUCLEOTIDE SEQUENCE</scope>
    <source>
        <strain evidence="1">Expedition CK06-06</strain>
    </source>
</reference>
<accession>X1U3S9</accession>
<protein>
    <recommendedName>
        <fullName evidence="2">ERCC4 domain-containing protein</fullName>
    </recommendedName>
</protein>
<organism evidence="1">
    <name type="scientific">marine sediment metagenome</name>
    <dbReference type="NCBI Taxonomy" id="412755"/>
    <lineage>
        <taxon>unclassified sequences</taxon>
        <taxon>metagenomes</taxon>
        <taxon>ecological metagenomes</taxon>
    </lineage>
</organism>
<gene>
    <name evidence="1" type="ORF">S12H4_31481</name>
</gene>
<dbReference type="EMBL" id="BARW01018378">
    <property type="protein sequence ID" value="GAI98291.1"/>
    <property type="molecule type" value="Genomic_DNA"/>
</dbReference>
<name>X1U3S9_9ZZZZ</name>
<evidence type="ECO:0000313" key="1">
    <source>
        <dbReference type="EMBL" id="GAI98291.1"/>
    </source>
</evidence>
<dbReference type="InterPro" id="IPR010994">
    <property type="entry name" value="RuvA_2-like"/>
</dbReference>
<dbReference type="SUPFAM" id="SSF47781">
    <property type="entry name" value="RuvA domain 2-like"/>
    <property type="match status" value="1"/>
</dbReference>
<evidence type="ECO:0008006" key="2">
    <source>
        <dbReference type="Google" id="ProtNLM"/>
    </source>
</evidence>
<dbReference type="AlphaFoldDB" id="X1U3S9"/>
<sequence length="235" mass="27006">MLTCKAVYLVNKKEVDNMLDKYIDGRGEKWQDWVEKFLTYGWQRQQLDAGDFLFYASDGKSVGIECKTVDDLTSRLGDARRELSQLIDIVDIPILLVFNRWLRRSNDLLIGGQQHLTWGHLWNLIQTFQDSGLRFQLATSREHAFLRINQLYAYYQKGEHTSALVARRAATDRRIASLMPIPGISKKLGAALLKNFGSLQAVTQATEHDLATTPLIGPSKARMIYNWVRRKEAYK</sequence>
<proteinExistence type="predicted"/>
<dbReference type="Pfam" id="PF14520">
    <property type="entry name" value="HHH_5"/>
    <property type="match status" value="1"/>
</dbReference>
<dbReference type="Gene3D" id="1.10.150.20">
    <property type="entry name" value="5' to 3' exonuclease, C-terminal subdomain"/>
    <property type="match status" value="1"/>
</dbReference>
<comment type="caution">
    <text evidence="1">The sequence shown here is derived from an EMBL/GenBank/DDBJ whole genome shotgun (WGS) entry which is preliminary data.</text>
</comment>